<dbReference type="AlphaFoldDB" id="A0AA44URX3"/>
<accession>A0AA44URX3</accession>
<keyword evidence="1" id="KW-0812">Transmembrane</keyword>
<keyword evidence="1" id="KW-0472">Membrane</keyword>
<protein>
    <submittedName>
        <fullName evidence="2">Uncharacterized protein</fullName>
    </submittedName>
</protein>
<comment type="caution">
    <text evidence="2">The sequence shown here is derived from an EMBL/GenBank/DDBJ whole genome shotgun (WGS) entry which is preliminary data.</text>
</comment>
<dbReference type="RefSeq" id="WP_100879637.1">
    <property type="nucleotide sequence ID" value="NZ_PHUJ01000003.1"/>
</dbReference>
<feature type="transmembrane region" description="Helical" evidence="1">
    <location>
        <begin position="87"/>
        <end position="108"/>
    </location>
</feature>
<feature type="transmembrane region" description="Helical" evidence="1">
    <location>
        <begin position="60"/>
        <end position="80"/>
    </location>
</feature>
<organism evidence="2 3">
    <name type="scientific">Pseudonocardia alni</name>
    <name type="common">Amycolata alni</name>
    <dbReference type="NCBI Taxonomy" id="33907"/>
    <lineage>
        <taxon>Bacteria</taxon>
        <taxon>Bacillati</taxon>
        <taxon>Actinomycetota</taxon>
        <taxon>Actinomycetes</taxon>
        <taxon>Pseudonocardiales</taxon>
        <taxon>Pseudonocardiaceae</taxon>
        <taxon>Pseudonocardia</taxon>
    </lineage>
</organism>
<gene>
    <name evidence="2" type="ORF">ATL51_4187</name>
</gene>
<sequence length="199" mass="20647">MLDPSWVFLSAVLGLVGSTRYAIATIAGTARPNLVTWVLWAVAPLIGFFAQLSAGVGLPAVLTLAAGLGPLIVVVSAVVTRHSYSTIGPFDVVCAVIAVAALVVWVGFDAAPTAVIVAVGADAAAALPTIRKAWHDPDSENLLFYVMVGLGATITLLTLDSGAPSGWAFAVYMLSLSLLLVGIVFTRRRSALVRANHRP</sequence>
<feature type="transmembrane region" description="Helical" evidence="1">
    <location>
        <begin position="6"/>
        <end position="27"/>
    </location>
</feature>
<dbReference type="EMBL" id="PHUJ01000003">
    <property type="protein sequence ID" value="PKB32457.1"/>
    <property type="molecule type" value="Genomic_DNA"/>
</dbReference>
<reference evidence="2 3" key="1">
    <citation type="submission" date="2017-11" db="EMBL/GenBank/DDBJ databases">
        <title>Sequencing the genomes of 1000 actinobacteria strains.</title>
        <authorList>
            <person name="Klenk H.-P."/>
        </authorList>
    </citation>
    <scope>NUCLEOTIDE SEQUENCE [LARGE SCALE GENOMIC DNA]</scope>
    <source>
        <strain evidence="2 3">DSM 44104</strain>
    </source>
</reference>
<keyword evidence="1" id="KW-1133">Transmembrane helix</keyword>
<dbReference type="Proteomes" id="UP000232453">
    <property type="component" value="Unassembled WGS sequence"/>
</dbReference>
<feature type="transmembrane region" description="Helical" evidence="1">
    <location>
        <begin position="34"/>
        <end position="54"/>
    </location>
</feature>
<feature type="transmembrane region" description="Helical" evidence="1">
    <location>
        <begin position="142"/>
        <end position="159"/>
    </location>
</feature>
<evidence type="ECO:0000313" key="2">
    <source>
        <dbReference type="EMBL" id="PKB32457.1"/>
    </source>
</evidence>
<feature type="transmembrane region" description="Helical" evidence="1">
    <location>
        <begin position="114"/>
        <end position="130"/>
    </location>
</feature>
<name>A0AA44URX3_PSEA5</name>
<feature type="transmembrane region" description="Helical" evidence="1">
    <location>
        <begin position="165"/>
        <end position="185"/>
    </location>
</feature>
<evidence type="ECO:0000256" key="1">
    <source>
        <dbReference type="SAM" id="Phobius"/>
    </source>
</evidence>
<proteinExistence type="predicted"/>
<evidence type="ECO:0000313" key="3">
    <source>
        <dbReference type="Proteomes" id="UP000232453"/>
    </source>
</evidence>